<dbReference type="SUPFAM" id="SSF69065">
    <property type="entry name" value="RNase III domain-like"/>
    <property type="match status" value="2"/>
</dbReference>
<dbReference type="InterPro" id="IPR027417">
    <property type="entry name" value="P-loop_NTPase"/>
</dbReference>
<keyword evidence="6" id="KW-0067">ATP-binding</keyword>
<dbReference type="InterPro" id="IPR001650">
    <property type="entry name" value="Helicase_C-like"/>
</dbReference>
<dbReference type="SMART" id="SM00490">
    <property type="entry name" value="HELICc"/>
    <property type="match status" value="1"/>
</dbReference>
<dbReference type="PROSITE" id="PS51194">
    <property type="entry name" value="HELICASE_CTER"/>
    <property type="match status" value="1"/>
</dbReference>
<evidence type="ECO:0000256" key="9">
    <source>
        <dbReference type="SAM" id="Coils"/>
    </source>
</evidence>
<feature type="domain" description="Helicase ATP-binding" evidence="12">
    <location>
        <begin position="21"/>
        <end position="197"/>
    </location>
</feature>
<evidence type="ECO:0000256" key="10">
    <source>
        <dbReference type="SAM" id="MobiDB-lite"/>
    </source>
</evidence>
<dbReference type="Pfam" id="PF00636">
    <property type="entry name" value="Ribonuclease_3"/>
    <property type="match status" value="2"/>
</dbReference>
<dbReference type="Gene3D" id="1.10.1520.10">
    <property type="entry name" value="Ribonuclease III domain"/>
    <property type="match status" value="2"/>
</dbReference>
<keyword evidence="8" id="KW-0694">RNA-binding</keyword>
<dbReference type="SUPFAM" id="SSF54768">
    <property type="entry name" value="dsRNA-binding domain-like"/>
    <property type="match status" value="1"/>
</dbReference>
<reference evidence="15 16" key="1">
    <citation type="submission" date="2015-01" db="EMBL/GenBank/DDBJ databases">
        <title>The Genome Sequence of Ochroconis gallopava CBS43764.</title>
        <authorList>
            <consortium name="The Broad Institute Genomics Platform"/>
            <person name="Cuomo C."/>
            <person name="de Hoog S."/>
            <person name="Gorbushina A."/>
            <person name="Stielow B."/>
            <person name="Teixiera M."/>
            <person name="Abouelleil A."/>
            <person name="Chapman S.B."/>
            <person name="Priest M."/>
            <person name="Young S.K."/>
            <person name="Wortman J."/>
            <person name="Nusbaum C."/>
            <person name="Birren B."/>
        </authorList>
    </citation>
    <scope>NUCLEOTIDE SEQUENCE [LARGE SCALE GENOMIC DNA]</scope>
    <source>
        <strain evidence="15 16">CBS 43764</strain>
    </source>
</reference>
<organism evidence="15 16">
    <name type="scientific">Verruconis gallopava</name>
    <dbReference type="NCBI Taxonomy" id="253628"/>
    <lineage>
        <taxon>Eukaryota</taxon>
        <taxon>Fungi</taxon>
        <taxon>Dikarya</taxon>
        <taxon>Ascomycota</taxon>
        <taxon>Pezizomycotina</taxon>
        <taxon>Dothideomycetes</taxon>
        <taxon>Pleosporomycetidae</taxon>
        <taxon>Venturiales</taxon>
        <taxon>Sympoventuriaceae</taxon>
        <taxon>Verruconis</taxon>
    </lineage>
</organism>
<dbReference type="InParanoid" id="A0A0D1XU50"/>
<protein>
    <recommendedName>
        <fullName evidence="17">Dicer-like protein 2</fullName>
    </recommendedName>
</protein>
<evidence type="ECO:0008006" key="17">
    <source>
        <dbReference type="Google" id="ProtNLM"/>
    </source>
</evidence>
<dbReference type="STRING" id="253628.A0A0D1XU50"/>
<accession>A0A0D1XU50</accession>
<comment type="similarity">
    <text evidence="8">Belongs to the helicase family. Dicer subfamily.</text>
</comment>
<feature type="coiled-coil region" evidence="9">
    <location>
        <begin position="504"/>
        <end position="534"/>
    </location>
</feature>
<dbReference type="PANTHER" id="PTHR14950">
    <property type="entry name" value="DICER-RELATED"/>
    <property type="match status" value="1"/>
</dbReference>
<evidence type="ECO:0000256" key="4">
    <source>
        <dbReference type="ARBA" id="ARBA00022801"/>
    </source>
</evidence>
<dbReference type="GO" id="GO:0004525">
    <property type="term" value="F:ribonuclease III activity"/>
    <property type="evidence" value="ECO:0007669"/>
    <property type="project" value="InterPro"/>
</dbReference>
<keyword evidence="7" id="KW-0051">Antiviral defense</keyword>
<dbReference type="PROSITE" id="PS51192">
    <property type="entry name" value="HELICASE_ATP_BIND_1"/>
    <property type="match status" value="1"/>
</dbReference>
<dbReference type="PANTHER" id="PTHR14950:SF37">
    <property type="entry name" value="ENDORIBONUCLEASE DICER"/>
    <property type="match status" value="1"/>
</dbReference>
<dbReference type="GO" id="GO:0003723">
    <property type="term" value="F:RNA binding"/>
    <property type="evidence" value="ECO:0007669"/>
    <property type="project" value="UniProtKB-UniRule"/>
</dbReference>
<feature type="region of interest" description="Disordered" evidence="10">
    <location>
        <begin position="1386"/>
        <end position="1405"/>
    </location>
</feature>
<dbReference type="GO" id="GO:0005737">
    <property type="term" value="C:cytoplasm"/>
    <property type="evidence" value="ECO:0007669"/>
    <property type="project" value="TreeGrafter"/>
</dbReference>
<dbReference type="GO" id="GO:0005634">
    <property type="term" value="C:nucleus"/>
    <property type="evidence" value="ECO:0007669"/>
    <property type="project" value="TreeGrafter"/>
</dbReference>
<dbReference type="InterPro" id="IPR036389">
    <property type="entry name" value="RNase_III_sf"/>
</dbReference>
<dbReference type="GO" id="GO:0005524">
    <property type="term" value="F:ATP binding"/>
    <property type="evidence" value="ECO:0007669"/>
    <property type="project" value="UniProtKB-KW"/>
</dbReference>
<evidence type="ECO:0000256" key="5">
    <source>
        <dbReference type="ARBA" id="ARBA00022806"/>
    </source>
</evidence>
<dbReference type="HOGENOM" id="CLU_000907_4_6_1"/>
<dbReference type="Pfam" id="PF00271">
    <property type="entry name" value="Helicase_C"/>
    <property type="match status" value="1"/>
</dbReference>
<feature type="domain" description="Helicase C-terminal" evidence="13">
    <location>
        <begin position="358"/>
        <end position="525"/>
    </location>
</feature>
<evidence type="ECO:0000259" key="11">
    <source>
        <dbReference type="PROSITE" id="PS50142"/>
    </source>
</evidence>
<proteinExistence type="inferred from homology"/>
<dbReference type="InterPro" id="IPR005034">
    <property type="entry name" value="Dicer_dimerisation"/>
</dbReference>
<evidence type="ECO:0000256" key="7">
    <source>
        <dbReference type="ARBA" id="ARBA00023118"/>
    </source>
</evidence>
<dbReference type="OrthoDB" id="416741at2759"/>
<evidence type="ECO:0000259" key="12">
    <source>
        <dbReference type="PROSITE" id="PS51192"/>
    </source>
</evidence>
<dbReference type="SUPFAM" id="SSF52540">
    <property type="entry name" value="P-loop containing nucleoside triphosphate hydrolases"/>
    <property type="match status" value="1"/>
</dbReference>
<dbReference type="Pfam" id="PF00270">
    <property type="entry name" value="DEAD"/>
    <property type="match status" value="1"/>
</dbReference>
<dbReference type="Pfam" id="PF03368">
    <property type="entry name" value="Dicer_dimer"/>
    <property type="match status" value="1"/>
</dbReference>
<keyword evidence="4" id="KW-0378">Hydrolase</keyword>
<dbReference type="InterPro" id="IPR011545">
    <property type="entry name" value="DEAD/DEAH_box_helicase_dom"/>
</dbReference>
<keyword evidence="5" id="KW-0347">Helicase</keyword>
<dbReference type="InterPro" id="IPR038248">
    <property type="entry name" value="Dicer_dimer_sf"/>
</dbReference>
<keyword evidence="1" id="KW-0930">Antiviral protein</keyword>
<dbReference type="Gene3D" id="3.30.160.380">
    <property type="entry name" value="Dicer dimerisation domain"/>
    <property type="match status" value="1"/>
</dbReference>
<evidence type="ECO:0000256" key="1">
    <source>
        <dbReference type="ARBA" id="ARBA00022721"/>
    </source>
</evidence>
<evidence type="ECO:0000313" key="16">
    <source>
        <dbReference type="Proteomes" id="UP000053259"/>
    </source>
</evidence>
<feature type="domain" description="RNase III" evidence="11">
    <location>
        <begin position="1088"/>
        <end position="1144"/>
    </location>
</feature>
<feature type="domain" description="Dicer dsRNA-binding fold" evidence="14">
    <location>
        <begin position="558"/>
        <end position="652"/>
    </location>
</feature>
<dbReference type="GeneID" id="27310733"/>
<dbReference type="RefSeq" id="XP_016216160.1">
    <property type="nucleotide sequence ID" value="XM_016355854.1"/>
</dbReference>
<dbReference type="GO" id="GO:0030422">
    <property type="term" value="P:siRNA processing"/>
    <property type="evidence" value="ECO:0007669"/>
    <property type="project" value="TreeGrafter"/>
</dbReference>
<evidence type="ECO:0000256" key="2">
    <source>
        <dbReference type="ARBA" id="ARBA00022737"/>
    </source>
</evidence>
<evidence type="ECO:0000259" key="14">
    <source>
        <dbReference type="PROSITE" id="PS51327"/>
    </source>
</evidence>
<gene>
    <name evidence="15" type="ORF">PV09_02760</name>
</gene>
<name>A0A0D1XU50_9PEZI</name>
<keyword evidence="3" id="KW-0547">Nucleotide-binding</keyword>
<dbReference type="PROSITE" id="PS51327">
    <property type="entry name" value="DICER_DSRBF"/>
    <property type="match status" value="1"/>
</dbReference>
<dbReference type="PROSITE" id="PS50142">
    <property type="entry name" value="RNASE_3_2"/>
    <property type="match status" value="2"/>
</dbReference>
<keyword evidence="16" id="KW-1185">Reference proteome</keyword>
<evidence type="ECO:0000256" key="8">
    <source>
        <dbReference type="PROSITE-ProRule" id="PRU00657"/>
    </source>
</evidence>
<dbReference type="GO" id="GO:0050688">
    <property type="term" value="P:regulation of defense response to virus"/>
    <property type="evidence" value="ECO:0007669"/>
    <property type="project" value="UniProtKB-KW"/>
</dbReference>
<evidence type="ECO:0000313" key="15">
    <source>
        <dbReference type="EMBL" id="KIW06291.1"/>
    </source>
</evidence>
<dbReference type="Proteomes" id="UP000053259">
    <property type="component" value="Unassembled WGS sequence"/>
</dbReference>
<dbReference type="Gene3D" id="3.40.50.300">
    <property type="entry name" value="P-loop containing nucleotide triphosphate hydrolases"/>
    <property type="match status" value="2"/>
</dbReference>
<dbReference type="SMART" id="SM00535">
    <property type="entry name" value="RIBOc"/>
    <property type="match status" value="2"/>
</dbReference>
<evidence type="ECO:0000259" key="13">
    <source>
        <dbReference type="PROSITE" id="PS51194"/>
    </source>
</evidence>
<dbReference type="InterPro" id="IPR000999">
    <property type="entry name" value="RNase_III_dom"/>
</dbReference>
<evidence type="ECO:0000256" key="3">
    <source>
        <dbReference type="ARBA" id="ARBA00022741"/>
    </source>
</evidence>
<dbReference type="VEuPathDB" id="FungiDB:PV09_02760"/>
<dbReference type="CDD" id="cd00593">
    <property type="entry name" value="RIBOc"/>
    <property type="match status" value="2"/>
</dbReference>
<dbReference type="GO" id="GO:0051607">
    <property type="term" value="P:defense response to virus"/>
    <property type="evidence" value="ECO:0007669"/>
    <property type="project" value="UniProtKB-KW"/>
</dbReference>
<keyword evidence="2" id="KW-0677">Repeat</keyword>
<dbReference type="GO" id="GO:0004386">
    <property type="term" value="F:helicase activity"/>
    <property type="evidence" value="ECO:0007669"/>
    <property type="project" value="UniProtKB-KW"/>
</dbReference>
<sequence>MAESQSEDDFEIKLRPYQEEMLQMSLCENVIVKMDTGSGKTFIAIDRAEAALKSSGPDKLVWLLAPTIPLCTQHAETVKQRLPGYQVRQLIGSDGVDRWSDQRTWDAALKNIRIVISVAAILRDALYHAFVKMENIALLIFDEAHHCVKQNPSAVLMRNWYFQMAKEKRPKVLGLSASIVQHQSLEAVLDSRVVTPVRSRSELMQHVNRPVLQCLWYSNNGCPYVERLVLLGTMIGSYELSKDPFFLGLSAEEQQEFLAKDESPFCLQELKALFTRAKHIFDQLGPHMADWYLENSITSMLARIESIGPLSEEIAITAAEAVHLSIFLRSLQVATKKRKRDEEPEISKDYGPHTLSPKLRTLIEFLETEWTEKFTGLIFVQQRALAHALAYLLSGYRFQRAKLRVQSFIGMSNVQTVVKRLVEQIMPHNQKGVLENFRSAEREINLLVATDVLAEGVDVPDCHLVICFDAPTQITSYIQKRGRARMKNSKYILMLEEGMDDGKIKRWQKLEEDLERLYQDEKRARAISEQLENRDDKCSATIQFRVPSTGALLDFDNALPKLHHVCQCALSESLVDSRPRFAFKEHPDRTVTATVILPVVFEPNIRVTSSSVAWLTEKAAKRDAAFNALRKLYEHGLLDEHLLPPRPRSHEPDELDVDEKSGSFCAVLPRMNPWVDIALALQSGFLDWHCLDVMIEELGGDQMKMDMVIFAPISLPALPEYTVFWDHHAKYVVRGVSSQVRRAMNAEDIEVLREHTDAIIRLTHGSRMPAGHLNFPFLISLSSTEIKYWQKHRDHQSPIDDLEVDDGECGATSRPGIVLYGSRKYLFKSFKKASFNEDGVEEEAIEATVFPKRRDFLHPLTSNQHSYTRTYLLPTAECVLESWGLTATMKSLFVPSLLHRIELSLLTERLRAALVPHFCDENLPLLQTAITARSAREQESYERLELFGDAYFNFLTSLNVMVERPYWPEGFLTMEKSRRVANDTLCKAALSVCLDQYIILKPFTGLKWVPPDVEKLLVEASQPKGREQGPKKRLADVVESTIAAAYLDGGHSGAIKLCKTYFPQQMWECPERQALELFSRAGEERVHLEALENLVGYKFRKPSLLLEAITSSMYKGGDQNARSYERLEFFGDAVLDYLVVRRIYAFNGRELPHNAMHSFKCAVVNSWILGYLCMEHCIWEERNNIVMKPAGHSTSYTPEIEQTSVKKHIWQYLRPGLRTEKENRSLERFEKMRNSLKYSLETCTSFPWPLISRFNPAKVFSDLIETILGAIYIDSHANEEKCDSFLTHIGLYRILDRLLEDNVACMHPKELLGILAQQRKVSYTYSEEDQMFTCQVLFDGKPVGKVAQAETKDIASTLAAETVIECERGEEIYDVVEKAWKVVNEEKSAPDSEVDDGLLREVDDE</sequence>
<dbReference type="InterPro" id="IPR014001">
    <property type="entry name" value="Helicase_ATP-bd"/>
</dbReference>
<keyword evidence="9" id="KW-0175">Coiled coil</keyword>
<evidence type="ECO:0000256" key="6">
    <source>
        <dbReference type="ARBA" id="ARBA00022840"/>
    </source>
</evidence>
<dbReference type="EMBL" id="KN847535">
    <property type="protein sequence ID" value="KIW06291.1"/>
    <property type="molecule type" value="Genomic_DNA"/>
</dbReference>
<feature type="domain" description="RNase III" evidence="11">
    <location>
        <begin position="903"/>
        <end position="1050"/>
    </location>
</feature>
<dbReference type="SMART" id="SM00487">
    <property type="entry name" value="DEXDc"/>
    <property type="match status" value="1"/>
</dbReference>